<evidence type="ECO:0000313" key="3">
    <source>
        <dbReference type="EMBL" id="QJA83985.1"/>
    </source>
</evidence>
<reference evidence="1" key="1">
    <citation type="submission" date="2020-03" db="EMBL/GenBank/DDBJ databases">
        <title>The deep terrestrial virosphere.</title>
        <authorList>
            <person name="Holmfeldt K."/>
            <person name="Nilsson E."/>
            <person name="Simone D."/>
            <person name="Lopez-Fernandez M."/>
            <person name="Wu X."/>
            <person name="de Brujin I."/>
            <person name="Lundin D."/>
            <person name="Andersson A."/>
            <person name="Bertilsson S."/>
            <person name="Dopson M."/>
        </authorList>
    </citation>
    <scope>NUCLEOTIDE SEQUENCE</scope>
    <source>
        <strain evidence="3">MM415A00243</strain>
        <strain evidence="2">MM415B00422</strain>
        <strain evidence="1">TM448A06506</strain>
        <strain evidence="4">TM448B02010</strain>
    </source>
</reference>
<dbReference type="AlphaFoldDB" id="A0A6H2A4B2"/>
<proteinExistence type="predicted"/>
<sequence>MTVEVKSGLVVVTMAESGASITLAPFMAMQLGDALIQAAREAIAAVVERKR</sequence>
<evidence type="ECO:0000313" key="1">
    <source>
        <dbReference type="EMBL" id="QJA55036.1"/>
    </source>
</evidence>
<evidence type="ECO:0000313" key="2">
    <source>
        <dbReference type="EMBL" id="QJA65285.1"/>
    </source>
</evidence>
<evidence type="ECO:0000313" key="4">
    <source>
        <dbReference type="EMBL" id="QJI00634.1"/>
    </source>
</evidence>
<gene>
    <name evidence="3" type="ORF">MM415A00243_0047</name>
    <name evidence="2" type="ORF">MM415B00422_0047</name>
    <name evidence="1" type="ORF">TM448A06506_0006</name>
    <name evidence="4" type="ORF">TM448B02010_0014</name>
</gene>
<dbReference type="EMBL" id="MT144865">
    <property type="protein sequence ID" value="QJI00634.1"/>
    <property type="molecule type" value="Genomic_DNA"/>
</dbReference>
<dbReference type="EMBL" id="MT144561">
    <property type="protein sequence ID" value="QJA55036.1"/>
    <property type="molecule type" value="Genomic_DNA"/>
</dbReference>
<organism evidence="1">
    <name type="scientific">viral metagenome</name>
    <dbReference type="NCBI Taxonomy" id="1070528"/>
    <lineage>
        <taxon>unclassified sequences</taxon>
        <taxon>metagenomes</taxon>
        <taxon>organismal metagenomes</taxon>
    </lineage>
</organism>
<dbReference type="EMBL" id="MT142521">
    <property type="protein sequence ID" value="QJA83985.1"/>
    <property type="molecule type" value="Genomic_DNA"/>
</dbReference>
<name>A0A6H2A4B2_9ZZZZ</name>
<dbReference type="EMBL" id="MT141535">
    <property type="protein sequence ID" value="QJA65285.1"/>
    <property type="molecule type" value="Genomic_DNA"/>
</dbReference>
<accession>A0A6H2A4B2</accession>
<protein>
    <submittedName>
        <fullName evidence="1">Uncharacterized protein</fullName>
    </submittedName>
</protein>